<dbReference type="EMBL" id="CP059733">
    <property type="protein sequence ID" value="WDE07274.1"/>
    <property type="molecule type" value="Genomic_DNA"/>
</dbReference>
<dbReference type="InterPro" id="IPR011110">
    <property type="entry name" value="Reg_prop"/>
</dbReference>
<dbReference type="Pfam" id="PF07494">
    <property type="entry name" value="Reg_prop"/>
    <property type="match status" value="1"/>
</dbReference>
<dbReference type="InterPro" id="IPR003594">
    <property type="entry name" value="HATPase_dom"/>
</dbReference>
<dbReference type="InterPro" id="IPR005467">
    <property type="entry name" value="His_kinase_dom"/>
</dbReference>
<keyword evidence="4" id="KW-0472">Membrane</keyword>
<keyword evidence="4" id="KW-0812">Transmembrane</keyword>
<dbReference type="InterPro" id="IPR050482">
    <property type="entry name" value="Sensor_HK_TwoCompSys"/>
</dbReference>
<evidence type="ECO:0000313" key="6">
    <source>
        <dbReference type="EMBL" id="WDE07274.1"/>
    </source>
</evidence>
<evidence type="ECO:0000313" key="7">
    <source>
        <dbReference type="Proteomes" id="UP000032352"/>
    </source>
</evidence>
<dbReference type="Gene3D" id="2.130.10.10">
    <property type="entry name" value="YVTN repeat-like/Quinoprotein amine dehydrogenase"/>
    <property type="match status" value="2"/>
</dbReference>
<evidence type="ECO:0000256" key="2">
    <source>
        <dbReference type="ARBA" id="ARBA00022777"/>
    </source>
</evidence>
<dbReference type="Pfam" id="PF02518">
    <property type="entry name" value="HATPase_c"/>
    <property type="match status" value="1"/>
</dbReference>
<evidence type="ECO:0000256" key="1">
    <source>
        <dbReference type="ARBA" id="ARBA00022679"/>
    </source>
</evidence>
<proteinExistence type="predicted"/>
<accession>A0AAF0CCD1</accession>
<organism evidence="6 7">
    <name type="scientific">Thalassomonas viridans</name>
    <dbReference type="NCBI Taxonomy" id="137584"/>
    <lineage>
        <taxon>Bacteria</taxon>
        <taxon>Pseudomonadati</taxon>
        <taxon>Pseudomonadota</taxon>
        <taxon>Gammaproteobacteria</taxon>
        <taxon>Alteromonadales</taxon>
        <taxon>Colwelliaceae</taxon>
        <taxon>Thalassomonas</taxon>
    </lineage>
</organism>
<dbReference type="KEGG" id="tvd:SG34_010490"/>
<dbReference type="AlphaFoldDB" id="A0AAF0CCD1"/>
<keyword evidence="4" id="KW-1133">Transmembrane helix</keyword>
<dbReference type="Gene3D" id="3.30.565.10">
    <property type="entry name" value="Histidine kinase-like ATPase, C-terminal domain"/>
    <property type="match status" value="1"/>
</dbReference>
<dbReference type="InterPro" id="IPR015943">
    <property type="entry name" value="WD40/YVTN_repeat-like_dom_sf"/>
</dbReference>
<dbReference type="Proteomes" id="UP000032352">
    <property type="component" value="Chromosome"/>
</dbReference>
<dbReference type="InterPro" id="IPR036890">
    <property type="entry name" value="HATPase_C_sf"/>
</dbReference>
<keyword evidence="1" id="KW-0808">Transferase</keyword>
<dbReference type="GO" id="GO:0016301">
    <property type="term" value="F:kinase activity"/>
    <property type="evidence" value="ECO:0007669"/>
    <property type="project" value="UniProtKB-KW"/>
</dbReference>
<dbReference type="GO" id="GO:0000160">
    <property type="term" value="P:phosphorelay signal transduction system"/>
    <property type="evidence" value="ECO:0007669"/>
    <property type="project" value="UniProtKB-KW"/>
</dbReference>
<dbReference type="PROSITE" id="PS50109">
    <property type="entry name" value="HIS_KIN"/>
    <property type="match status" value="1"/>
</dbReference>
<dbReference type="PANTHER" id="PTHR24421:SF58">
    <property type="entry name" value="SIGNAL TRANSDUCTION HISTIDINE-PROTEIN KINASE_PHOSPHATASE UHPB"/>
    <property type="match status" value="1"/>
</dbReference>
<keyword evidence="7" id="KW-1185">Reference proteome</keyword>
<name>A0AAF0CCD1_9GAMM</name>
<keyword evidence="3" id="KW-0902">Two-component regulatory system</keyword>
<evidence type="ECO:0000259" key="5">
    <source>
        <dbReference type="PROSITE" id="PS50109"/>
    </source>
</evidence>
<feature type="transmembrane region" description="Helical" evidence="4">
    <location>
        <begin position="661"/>
        <end position="683"/>
    </location>
</feature>
<evidence type="ECO:0000256" key="4">
    <source>
        <dbReference type="SAM" id="Phobius"/>
    </source>
</evidence>
<gene>
    <name evidence="6" type="ORF">SG34_010490</name>
</gene>
<evidence type="ECO:0000256" key="3">
    <source>
        <dbReference type="ARBA" id="ARBA00023012"/>
    </source>
</evidence>
<feature type="domain" description="Histidine kinase" evidence="5">
    <location>
        <begin position="804"/>
        <end position="891"/>
    </location>
</feature>
<dbReference type="CDD" id="cd16917">
    <property type="entry name" value="HATPase_UhpB-NarQ-NarX-like"/>
    <property type="match status" value="1"/>
</dbReference>
<dbReference type="PANTHER" id="PTHR24421">
    <property type="entry name" value="NITRATE/NITRITE SENSOR PROTEIN NARX-RELATED"/>
    <property type="match status" value="1"/>
</dbReference>
<reference evidence="6 7" key="2">
    <citation type="journal article" date="2022" name="Mar. Drugs">
        <title>Bioassay-Guided Fractionation Leads to the Detection of Cholic Acid Generated by the Rare Thalassomonas sp.</title>
        <authorList>
            <person name="Pheiffer F."/>
            <person name="Schneider Y.K."/>
            <person name="Hansen E.H."/>
            <person name="Andersen J.H."/>
            <person name="Isaksson J."/>
            <person name="Busche T."/>
            <person name="R C."/>
            <person name="Kalinowski J."/>
            <person name="Zyl L.V."/>
            <person name="Trindade M."/>
        </authorList>
    </citation>
    <scope>NUCLEOTIDE SEQUENCE [LARGE SCALE GENOMIC DNA]</scope>
    <source>
        <strain evidence="6 7">XOM25</strain>
    </source>
</reference>
<dbReference type="InterPro" id="IPR011047">
    <property type="entry name" value="Quinoprotein_ADH-like_sf"/>
</dbReference>
<sequence>MVLMVFTRAVAAGEMPAIPLPLTITQANDSIMWIGTQNRLLRYDGQHLIDVVKTKDHVFQVIPIDSDVIYATDKKVVYVSSQLQQSVLFENPNILSVASQGDDLHILTNKHLLTFSRSKQKIIRKLEQANSYYYSKIALENNYLCINLVNSISCHHLLSDKKKSYPYKRVTELIAHNNKLYAINDSGLIMIDYQQQFSKVLLASGKLGTLASSKNKRYLWLEQNQYLKKYDLIENRFVRHQYSRPGNARIYDIYETNDGVIWLASTQLEKLVRSSISQSDVGIPANTGMAWLVKHKGQMIGADTFGLIAIDVDQGTSRLLTDINEQIGRAIFTAYSTDAYIWLGGINGFYRIDIDDSKVDNLINKLPFHIVMCIKEYDQNRLLVCMDNGQVSLVNIHTLEVEHMDIAATSETIDSAFGYDNSLWFARSGGLQHKVKGNKESHLLLNQFTFMQLHSSQYSPRKLYAGTQEDGLYRIDQDDHLQTEYFDMSYIGERIHDIAEYGKNIWLTSILGLAKLNQEDDQLSYYPINKSVGRILNDGGNFYAIAGDGNLVSWGSDTQERIYNSKIILSQLLVDGVMQSELKKVTDGSLVELRVFLNDYNHTGNHKFSFNVNNNGWRQFDNDSDVTFKPELGPNRIRVKAVDERDQHLETYFDFEVIRPWYLSWTAYFIYLMLFFHMCLLAFMKYRNKKQYQTKMVKRLYEKHHHHTAGDLAADLVPRCKVIEILIDSGHIEEAKNNLNDMQEHIVLESHQSAASQLKTDDLYKGVQYLATVEGYRTNAEINIDIPKFAYKPDLYIPGCTKYIYTIIYQALNNAIEHSSASNIKVSVKTFHNSIEVKISDDGRGFSPKILKSPGLGFYEMKAIASMLKTRLDVSTSEQGTEVKLVIPIRRSK</sequence>
<dbReference type="SUPFAM" id="SSF50998">
    <property type="entry name" value="Quinoprotein alcohol dehydrogenase-like"/>
    <property type="match status" value="1"/>
</dbReference>
<dbReference type="SMART" id="SM00387">
    <property type="entry name" value="HATPase_c"/>
    <property type="match status" value="1"/>
</dbReference>
<reference evidence="6 7" key="1">
    <citation type="journal article" date="2015" name="Genome Announc.">
        <title>Draft Genome Sequences of Marine Isolates of Thalassomonas viridans and Thalassomonas actiniarum.</title>
        <authorList>
            <person name="Olonade I."/>
            <person name="van Zyl L.J."/>
            <person name="Trindade M."/>
        </authorList>
    </citation>
    <scope>NUCLEOTIDE SEQUENCE [LARGE SCALE GENOMIC DNA]</scope>
    <source>
        <strain evidence="6 7">XOM25</strain>
    </source>
</reference>
<protein>
    <recommendedName>
        <fullName evidence="5">Histidine kinase domain-containing protein</fullName>
    </recommendedName>
</protein>
<dbReference type="SUPFAM" id="SSF55874">
    <property type="entry name" value="ATPase domain of HSP90 chaperone/DNA topoisomerase II/histidine kinase"/>
    <property type="match status" value="1"/>
</dbReference>
<keyword evidence="2" id="KW-0418">Kinase</keyword>